<keyword evidence="2 7" id="KW-0813">Transport</keyword>
<reference evidence="9 10" key="1">
    <citation type="journal article" date="2007" name="Int. J. Syst. Evol. Microbiol.">
        <title>Paenibacillus ginsengarvi sp. nov., isolated from soil from ginseng cultivation.</title>
        <authorList>
            <person name="Yoon M.H."/>
            <person name="Ten L.N."/>
            <person name="Im W.T."/>
        </authorList>
    </citation>
    <scope>NUCLEOTIDE SEQUENCE [LARGE SCALE GENOMIC DNA]</scope>
    <source>
        <strain evidence="9 10">KCTC 13059</strain>
    </source>
</reference>
<dbReference type="Proteomes" id="UP000282311">
    <property type="component" value="Unassembled WGS sequence"/>
</dbReference>
<comment type="similarity">
    <text evidence="7">Belongs to the binding-protein-dependent transport system permease family.</text>
</comment>
<gene>
    <name evidence="9" type="ORF">D7M11_24850</name>
</gene>
<evidence type="ECO:0000259" key="8">
    <source>
        <dbReference type="PROSITE" id="PS50928"/>
    </source>
</evidence>
<dbReference type="SUPFAM" id="SSF161098">
    <property type="entry name" value="MetI-like"/>
    <property type="match status" value="1"/>
</dbReference>
<organism evidence="9 10">
    <name type="scientific">Paenibacillus ginsengarvi</name>
    <dbReference type="NCBI Taxonomy" id="400777"/>
    <lineage>
        <taxon>Bacteria</taxon>
        <taxon>Bacillati</taxon>
        <taxon>Bacillota</taxon>
        <taxon>Bacilli</taxon>
        <taxon>Bacillales</taxon>
        <taxon>Paenibacillaceae</taxon>
        <taxon>Paenibacillus</taxon>
    </lineage>
</organism>
<dbReference type="GO" id="GO:0005886">
    <property type="term" value="C:plasma membrane"/>
    <property type="evidence" value="ECO:0007669"/>
    <property type="project" value="UniProtKB-SubCell"/>
</dbReference>
<name>A0A3B0BT48_9BACL</name>
<feature type="transmembrane region" description="Helical" evidence="7">
    <location>
        <begin position="110"/>
        <end position="130"/>
    </location>
</feature>
<dbReference type="AlphaFoldDB" id="A0A3B0BT48"/>
<evidence type="ECO:0000256" key="5">
    <source>
        <dbReference type="ARBA" id="ARBA00022989"/>
    </source>
</evidence>
<sequence length="289" mass="32219">MSSRLVVKLNDFIIYTVLGLLSLIMIYPLWNVLMGSLSLPHLVHQGMILFWPKGFSLAAYTTVFGTENFVRVFYNTVWITVVGTAVGMLMTITMSYTLSKKRVSGSSAMLFMVFFTMLFSGGMIPTYLVVKSLGLINSLWALIWPNAVGAFNVMIMVSFFRSFPSELEDSGKIDGCNDIGLLFRIIVPSSLPIIATLTLFTSVGQWNTFMQAVLYINDAGKYTLQVLLRQLLFQMSSQDLDTMLQEPIPNIAVTVKFSMIIIATVPILLVYPFLQKYFTKGALIGSLKG</sequence>
<dbReference type="PANTHER" id="PTHR43744">
    <property type="entry name" value="ABC TRANSPORTER PERMEASE PROTEIN MG189-RELATED-RELATED"/>
    <property type="match status" value="1"/>
</dbReference>
<evidence type="ECO:0000256" key="6">
    <source>
        <dbReference type="ARBA" id="ARBA00023136"/>
    </source>
</evidence>
<feature type="transmembrane region" description="Helical" evidence="7">
    <location>
        <begin position="181"/>
        <end position="200"/>
    </location>
</feature>
<dbReference type="OrthoDB" id="2550733at2"/>
<proteinExistence type="inferred from homology"/>
<dbReference type="EMBL" id="RBAH01000021">
    <property type="protein sequence ID" value="RKN76030.1"/>
    <property type="molecule type" value="Genomic_DNA"/>
</dbReference>
<keyword evidence="6 7" id="KW-0472">Membrane</keyword>
<feature type="transmembrane region" description="Helical" evidence="7">
    <location>
        <begin position="77"/>
        <end position="98"/>
    </location>
</feature>
<comment type="subcellular location">
    <subcellularLocation>
        <location evidence="1 7">Cell membrane</location>
        <topology evidence="1 7">Multi-pass membrane protein</topology>
    </subcellularLocation>
</comment>
<evidence type="ECO:0000256" key="2">
    <source>
        <dbReference type="ARBA" id="ARBA00022448"/>
    </source>
</evidence>
<dbReference type="GO" id="GO:0055085">
    <property type="term" value="P:transmembrane transport"/>
    <property type="evidence" value="ECO:0007669"/>
    <property type="project" value="InterPro"/>
</dbReference>
<feature type="transmembrane region" description="Helical" evidence="7">
    <location>
        <begin position="142"/>
        <end position="160"/>
    </location>
</feature>
<keyword evidence="3" id="KW-1003">Cell membrane</keyword>
<dbReference type="CDD" id="cd06261">
    <property type="entry name" value="TM_PBP2"/>
    <property type="match status" value="1"/>
</dbReference>
<keyword evidence="4 7" id="KW-0812">Transmembrane</keyword>
<evidence type="ECO:0000256" key="7">
    <source>
        <dbReference type="RuleBase" id="RU363032"/>
    </source>
</evidence>
<keyword evidence="10" id="KW-1185">Reference proteome</keyword>
<feature type="domain" description="ABC transmembrane type-1" evidence="8">
    <location>
        <begin position="73"/>
        <end position="270"/>
    </location>
</feature>
<dbReference type="PROSITE" id="PS50928">
    <property type="entry name" value="ABC_TM1"/>
    <property type="match status" value="1"/>
</dbReference>
<evidence type="ECO:0000313" key="10">
    <source>
        <dbReference type="Proteomes" id="UP000282311"/>
    </source>
</evidence>
<protein>
    <submittedName>
        <fullName evidence="9">Carbohydrate ABC transporter permease</fullName>
    </submittedName>
</protein>
<accession>A0A3B0BT48</accession>
<dbReference type="PANTHER" id="PTHR43744:SF9">
    <property type="entry name" value="POLYGALACTURONAN_RHAMNOGALACTURONAN TRANSPORT SYSTEM PERMEASE PROTEIN YTCP"/>
    <property type="match status" value="1"/>
</dbReference>
<keyword evidence="5 7" id="KW-1133">Transmembrane helix</keyword>
<dbReference type="InterPro" id="IPR035906">
    <property type="entry name" value="MetI-like_sf"/>
</dbReference>
<feature type="transmembrane region" description="Helical" evidence="7">
    <location>
        <begin position="12"/>
        <end position="30"/>
    </location>
</feature>
<dbReference type="Gene3D" id="1.10.3720.10">
    <property type="entry name" value="MetI-like"/>
    <property type="match status" value="1"/>
</dbReference>
<dbReference type="Pfam" id="PF00528">
    <property type="entry name" value="BPD_transp_1"/>
    <property type="match status" value="1"/>
</dbReference>
<evidence type="ECO:0000256" key="4">
    <source>
        <dbReference type="ARBA" id="ARBA00022692"/>
    </source>
</evidence>
<dbReference type="RefSeq" id="WP_120749962.1">
    <property type="nucleotide sequence ID" value="NZ_RBAH01000021.1"/>
</dbReference>
<evidence type="ECO:0000313" key="9">
    <source>
        <dbReference type="EMBL" id="RKN76030.1"/>
    </source>
</evidence>
<evidence type="ECO:0000256" key="3">
    <source>
        <dbReference type="ARBA" id="ARBA00022475"/>
    </source>
</evidence>
<dbReference type="InterPro" id="IPR000515">
    <property type="entry name" value="MetI-like"/>
</dbReference>
<comment type="caution">
    <text evidence="9">The sequence shown here is derived from an EMBL/GenBank/DDBJ whole genome shotgun (WGS) entry which is preliminary data.</text>
</comment>
<feature type="transmembrane region" description="Helical" evidence="7">
    <location>
        <begin position="251"/>
        <end position="274"/>
    </location>
</feature>
<evidence type="ECO:0000256" key="1">
    <source>
        <dbReference type="ARBA" id="ARBA00004651"/>
    </source>
</evidence>